<dbReference type="EMBL" id="JBAKUA010000002">
    <property type="protein sequence ID" value="MEH1545877.1"/>
    <property type="molecule type" value="Genomic_DNA"/>
</dbReference>
<dbReference type="EC" id="3.2.1.141" evidence="4 13"/>
<evidence type="ECO:0000256" key="8">
    <source>
        <dbReference type="ARBA" id="ARBA00023277"/>
    </source>
</evidence>
<dbReference type="SMART" id="SM00642">
    <property type="entry name" value="Aamy"/>
    <property type="match status" value="1"/>
</dbReference>
<comment type="similarity">
    <text evidence="3 14">Belongs to the glycosyl hydrolase 13 family.</text>
</comment>
<feature type="binding site" evidence="16">
    <location>
        <begin position="376"/>
        <end position="381"/>
    </location>
    <ligand>
        <name>substrate</name>
    </ligand>
</feature>
<accession>A0AB35XIT2</accession>
<feature type="active site" description="Proton donor" evidence="15">
    <location>
        <position position="277"/>
    </location>
</feature>
<name>A0AB35XIT2_9ACTN</name>
<dbReference type="GO" id="GO:0005992">
    <property type="term" value="P:trehalose biosynthetic process"/>
    <property type="evidence" value="ECO:0007669"/>
    <property type="project" value="UniProtKB-UniRule"/>
</dbReference>
<dbReference type="GO" id="GO:0033942">
    <property type="term" value="F:4-alpha-D-(1-&gt;4)-alpha-D-glucanotrehalose trehalohydrolase activity"/>
    <property type="evidence" value="ECO:0007669"/>
    <property type="project" value="UniProtKB-EC"/>
</dbReference>
<dbReference type="PIRSF" id="PIRSF006337">
    <property type="entry name" value="Trehalose_TreZ"/>
    <property type="match status" value="1"/>
</dbReference>
<evidence type="ECO:0000256" key="17">
    <source>
        <dbReference type="PIRSR" id="PIRSR006337-3"/>
    </source>
</evidence>
<evidence type="ECO:0000256" key="2">
    <source>
        <dbReference type="ARBA" id="ARBA00005199"/>
    </source>
</evidence>
<dbReference type="Pfam" id="PF00128">
    <property type="entry name" value="Alpha-amylase"/>
    <property type="match status" value="1"/>
</dbReference>
<feature type="binding site" evidence="16">
    <location>
        <begin position="238"/>
        <end position="243"/>
    </location>
    <ligand>
        <name>substrate</name>
    </ligand>
</feature>
<evidence type="ECO:0000256" key="15">
    <source>
        <dbReference type="PIRSR" id="PIRSR006337-1"/>
    </source>
</evidence>
<evidence type="ECO:0000256" key="12">
    <source>
        <dbReference type="ARBA" id="ARBA00034013"/>
    </source>
</evidence>
<comment type="pathway">
    <text evidence="2 14">Glycan biosynthesis; trehalose biosynthesis.</text>
</comment>
<evidence type="ECO:0000313" key="20">
    <source>
        <dbReference type="Proteomes" id="UP001309299"/>
    </source>
</evidence>
<protein>
    <recommendedName>
        <fullName evidence="5 13">Malto-oligosyltrehalose trehalohydrolase</fullName>
        <shortName evidence="14">MTHase</shortName>
        <ecNumber evidence="4 13">3.2.1.141</ecNumber>
    </recommendedName>
    <alternativeName>
        <fullName evidence="11 14">4-alpha-D-((1-&gt;4)-alpha-D-glucano)trehalose trehalohydrolase</fullName>
    </alternativeName>
    <alternativeName>
        <fullName evidence="10 14">Maltooligosyl trehalose trehalohydrolase</fullName>
    </alternativeName>
</protein>
<evidence type="ECO:0000256" key="16">
    <source>
        <dbReference type="PIRSR" id="PIRSR006337-2"/>
    </source>
</evidence>
<dbReference type="Gene3D" id="3.20.20.80">
    <property type="entry name" value="Glycosidases"/>
    <property type="match status" value="1"/>
</dbReference>
<evidence type="ECO:0000259" key="18">
    <source>
        <dbReference type="SMART" id="SM00642"/>
    </source>
</evidence>
<dbReference type="InterPro" id="IPR006047">
    <property type="entry name" value="GH13_cat_dom"/>
</dbReference>
<keyword evidence="6" id="KW-0963">Cytoplasm</keyword>
<evidence type="ECO:0000256" key="14">
    <source>
        <dbReference type="PIRNR" id="PIRNR006337"/>
    </source>
</evidence>
<dbReference type="NCBIfam" id="TIGR02402">
    <property type="entry name" value="trehalose_TreZ"/>
    <property type="match status" value="1"/>
</dbReference>
<dbReference type="CDD" id="cd11325">
    <property type="entry name" value="AmyAc_GTHase"/>
    <property type="match status" value="1"/>
</dbReference>
<dbReference type="InterPro" id="IPR014756">
    <property type="entry name" value="Ig_E-set"/>
</dbReference>
<organism evidence="19 20">
    <name type="scientific">Cutibacterium avidum</name>
    <dbReference type="NCBI Taxonomy" id="33010"/>
    <lineage>
        <taxon>Bacteria</taxon>
        <taxon>Bacillati</taxon>
        <taxon>Actinomycetota</taxon>
        <taxon>Actinomycetes</taxon>
        <taxon>Propionibacteriales</taxon>
        <taxon>Propionibacteriaceae</taxon>
        <taxon>Cutibacterium</taxon>
    </lineage>
</organism>
<feature type="domain" description="Glycosyl hydrolase family 13 catalytic" evidence="18">
    <location>
        <begin position="94"/>
        <end position="467"/>
    </location>
</feature>
<dbReference type="InterPro" id="IPR013783">
    <property type="entry name" value="Ig-like_fold"/>
</dbReference>
<evidence type="ECO:0000256" key="1">
    <source>
        <dbReference type="ARBA" id="ARBA00004496"/>
    </source>
</evidence>
<evidence type="ECO:0000256" key="11">
    <source>
        <dbReference type="ARBA" id="ARBA00033284"/>
    </source>
</evidence>
<evidence type="ECO:0000313" key="19">
    <source>
        <dbReference type="EMBL" id="MEH1545877.1"/>
    </source>
</evidence>
<dbReference type="Proteomes" id="UP001309299">
    <property type="component" value="Unassembled WGS sequence"/>
</dbReference>
<dbReference type="RefSeq" id="WP_334353181.1">
    <property type="nucleotide sequence ID" value="NZ_JBAKUA010000002.1"/>
</dbReference>
<feature type="binding site" evidence="16">
    <location>
        <begin position="304"/>
        <end position="308"/>
    </location>
    <ligand>
        <name>substrate</name>
    </ligand>
</feature>
<evidence type="ECO:0000256" key="7">
    <source>
        <dbReference type="ARBA" id="ARBA00022801"/>
    </source>
</evidence>
<keyword evidence="8" id="KW-0119">Carbohydrate metabolism</keyword>
<dbReference type="PANTHER" id="PTHR43651:SF11">
    <property type="entry name" value="MALTO-OLIGOSYLTREHALOSE TREHALOHYDROLASE"/>
    <property type="match status" value="1"/>
</dbReference>
<dbReference type="InterPro" id="IPR012768">
    <property type="entry name" value="Trehalose_TreZ"/>
</dbReference>
<reference evidence="19" key="1">
    <citation type="submission" date="2024-02" db="EMBL/GenBank/DDBJ databases">
        <title>Bacterial skin colonization with Propionibacterium avidum as a risk factor for Periprosthetic Joint Infections - a single-center prospective study.</title>
        <authorList>
            <person name="Achermann Y."/>
        </authorList>
    </citation>
    <scope>NUCLEOTIDE SEQUENCE</scope>
    <source>
        <strain evidence="19">PAVI-2017310195</strain>
    </source>
</reference>
<evidence type="ECO:0000256" key="10">
    <source>
        <dbReference type="ARBA" id="ARBA00032057"/>
    </source>
</evidence>
<feature type="active site" description="Nucleophile" evidence="15">
    <location>
        <position position="240"/>
    </location>
</feature>
<keyword evidence="9 14" id="KW-0326">Glycosidase</keyword>
<evidence type="ECO:0000256" key="4">
    <source>
        <dbReference type="ARBA" id="ARBA00012268"/>
    </source>
</evidence>
<dbReference type="SUPFAM" id="SSF51445">
    <property type="entry name" value="(Trans)glycosidases"/>
    <property type="match status" value="1"/>
</dbReference>
<keyword evidence="7 14" id="KW-0378">Hydrolase</keyword>
<evidence type="ECO:0000256" key="6">
    <source>
        <dbReference type="ARBA" id="ARBA00022490"/>
    </source>
</evidence>
<evidence type="ECO:0000256" key="5">
    <source>
        <dbReference type="ARBA" id="ARBA00015938"/>
    </source>
</evidence>
<sequence length="583" mass="63712">MTNQLTVWAPAVTKVQTLLDGDLLNMTRAGGWWTLPRPVKAGQRYQFVLDGGDPLPDPRSRYQPEGVDGPSQVYIPSKPAPWEGMDLKGRVLYEMHIGTFTEQGTFTAAIDRLDDLVELGVEAVEVMPVAQIPGTRGWGYDGVDLYATQNTYGGPASFQQFIDAAHAKGLGVILDVVYNHLGPEGNYLAEFGPYFNHHHPTPWGDAVNFDGNDNLPVRQFVIDNAHQWLVEYGVDGLRLDAVHALVDDSETHILAELSTKVAEWSTQIGRPLTLIAESDLNQADMVTPVGVTEGSRGMTMQWDDDIHHSLHAFFTGETDGYYSDFGSAETLAKAFTSVFVHDGGWSSFREQNWGAPVDVSSASYDATSFVSFIQDHDQIGNRAVGDRLGHNGADPNLQAAAAALYLLGPFTPMIFMGEEWAASTPFPFFSDLGPDLGPLITAGRRQEFQKMAWHGAIPDPQAMMTFRSARLKWDERHDPEHARMLGWYRTLLGIRASLPPHVAHSLTATTMTVISPDAVVMRRPGVIVVANRSDAPVTVAGLVDDPAHTVARGSCDVEDSSITLRGPGCVVQTDLGIHAQWAV</sequence>
<dbReference type="InterPro" id="IPR017853">
    <property type="entry name" value="GH"/>
</dbReference>
<feature type="site" description="Transition state stabilizer" evidence="17">
    <location>
        <position position="377"/>
    </location>
</feature>
<gene>
    <name evidence="19" type="primary">treZ</name>
    <name evidence="19" type="ORF">V7F78_02355</name>
</gene>
<dbReference type="Gene3D" id="1.10.10.760">
    <property type="entry name" value="E-set domains of sugar-utilizing enzymes"/>
    <property type="match status" value="1"/>
</dbReference>
<proteinExistence type="inferred from homology"/>
<dbReference type="SUPFAM" id="SSF81296">
    <property type="entry name" value="E set domains"/>
    <property type="match status" value="1"/>
</dbReference>
<dbReference type="InterPro" id="IPR044901">
    <property type="entry name" value="Trehalose_TreZ_E-set_sf"/>
</dbReference>
<dbReference type="PANTHER" id="PTHR43651">
    <property type="entry name" value="1,4-ALPHA-GLUCAN-BRANCHING ENZYME"/>
    <property type="match status" value="1"/>
</dbReference>
<dbReference type="CDD" id="cd02853">
    <property type="entry name" value="E_set_MTHase_like_N"/>
    <property type="match status" value="1"/>
</dbReference>
<evidence type="ECO:0000256" key="3">
    <source>
        <dbReference type="ARBA" id="ARBA00008061"/>
    </source>
</evidence>
<comment type="catalytic activity">
    <reaction evidence="12 14">
        <text>hydrolysis of (1-&gt;4)-alpha-D-glucosidic linkage in 4-alpha-D-[(1-&gt;4)-alpha-D-glucanosyl]n trehalose to yield trehalose and (1-&gt;4)-alpha-D-glucan.</text>
        <dbReference type="EC" id="3.2.1.141"/>
    </reaction>
</comment>
<dbReference type="GO" id="GO:0005737">
    <property type="term" value="C:cytoplasm"/>
    <property type="evidence" value="ECO:0007669"/>
    <property type="project" value="UniProtKB-SubCell"/>
</dbReference>
<evidence type="ECO:0000256" key="13">
    <source>
        <dbReference type="NCBIfam" id="TIGR02402"/>
    </source>
</evidence>
<evidence type="ECO:0000256" key="9">
    <source>
        <dbReference type="ARBA" id="ARBA00023295"/>
    </source>
</evidence>
<dbReference type="Gene3D" id="2.60.40.10">
    <property type="entry name" value="Immunoglobulins"/>
    <property type="match status" value="1"/>
</dbReference>
<dbReference type="AlphaFoldDB" id="A0AB35XIT2"/>
<comment type="subcellular location">
    <subcellularLocation>
        <location evidence="1 15">Cytoplasm</location>
    </subcellularLocation>
</comment>
<comment type="caution">
    <text evidence="19">The sequence shown here is derived from an EMBL/GenBank/DDBJ whole genome shotgun (WGS) entry which is preliminary data.</text>
</comment>